<dbReference type="GO" id="GO:0005643">
    <property type="term" value="C:nuclear pore"/>
    <property type="evidence" value="ECO:0007669"/>
    <property type="project" value="UniProtKB-SubCell"/>
</dbReference>
<reference evidence="10" key="1">
    <citation type="journal article" date="2020" name="Fungal Divers.">
        <title>Resolving the Mortierellaceae phylogeny through synthesis of multi-gene phylogenetics and phylogenomics.</title>
        <authorList>
            <person name="Vandepol N."/>
            <person name="Liber J."/>
            <person name="Desiro A."/>
            <person name="Na H."/>
            <person name="Kennedy M."/>
            <person name="Barry K."/>
            <person name="Grigoriev I.V."/>
            <person name="Miller A.N."/>
            <person name="O'Donnell K."/>
            <person name="Stajich J.E."/>
            <person name="Bonito G."/>
        </authorList>
    </citation>
    <scope>NUCLEOTIDE SEQUENCE</scope>
    <source>
        <strain evidence="10">REB-010B</strain>
    </source>
</reference>
<dbReference type="Proteomes" id="UP000738325">
    <property type="component" value="Unassembled WGS sequence"/>
</dbReference>
<dbReference type="GO" id="GO:0017056">
    <property type="term" value="F:structural constituent of nuclear pore"/>
    <property type="evidence" value="ECO:0007669"/>
    <property type="project" value="InterPro"/>
</dbReference>
<dbReference type="GO" id="GO:0006406">
    <property type="term" value="P:mRNA export from nucleus"/>
    <property type="evidence" value="ECO:0007669"/>
    <property type="project" value="TreeGrafter"/>
</dbReference>
<dbReference type="GO" id="GO:0006606">
    <property type="term" value="P:protein import into nucleus"/>
    <property type="evidence" value="ECO:0007669"/>
    <property type="project" value="TreeGrafter"/>
</dbReference>
<accession>A0A9P6R5U6</accession>
<feature type="region of interest" description="Disordered" evidence="9">
    <location>
        <begin position="805"/>
        <end position="838"/>
    </location>
</feature>
<name>A0A9P6R5U6_9FUNG</name>
<dbReference type="GO" id="GO:0000055">
    <property type="term" value="P:ribosomal large subunit export from nucleus"/>
    <property type="evidence" value="ECO:0007669"/>
    <property type="project" value="InterPro"/>
</dbReference>
<feature type="compositionally biased region" description="Low complexity" evidence="9">
    <location>
        <begin position="805"/>
        <end position="822"/>
    </location>
</feature>
<dbReference type="OrthoDB" id="341482at2759"/>
<keyword evidence="5" id="KW-0811">Translocation</keyword>
<evidence type="ECO:0000256" key="2">
    <source>
        <dbReference type="ARBA" id="ARBA00022448"/>
    </source>
</evidence>
<keyword evidence="7" id="KW-0539">Nucleus</keyword>
<feature type="compositionally biased region" description="Polar residues" evidence="9">
    <location>
        <begin position="823"/>
        <end position="838"/>
    </location>
</feature>
<keyword evidence="6" id="KW-0906">Nuclear pore complex</keyword>
<comment type="caution">
    <text evidence="10">The sequence shown here is derived from an EMBL/GenBank/DDBJ whole genome shotgun (WGS) entry which is preliminary data.</text>
</comment>
<evidence type="ECO:0000256" key="9">
    <source>
        <dbReference type="SAM" id="MobiDB-lite"/>
    </source>
</evidence>
<evidence type="ECO:0000256" key="5">
    <source>
        <dbReference type="ARBA" id="ARBA00023010"/>
    </source>
</evidence>
<dbReference type="GO" id="GO:0000056">
    <property type="term" value="P:ribosomal small subunit export from nucleus"/>
    <property type="evidence" value="ECO:0007669"/>
    <property type="project" value="InterPro"/>
</dbReference>
<evidence type="ECO:0000256" key="3">
    <source>
        <dbReference type="ARBA" id="ARBA00022816"/>
    </source>
</evidence>
<organism evidence="10 11">
    <name type="scientific">Dissophora globulifera</name>
    <dbReference type="NCBI Taxonomy" id="979702"/>
    <lineage>
        <taxon>Eukaryota</taxon>
        <taxon>Fungi</taxon>
        <taxon>Fungi incertae sedis</taxon>
        <taxon>Mucoromycota</taxon>
        <taxon>Mortierellomycotina</taxon>
        <taxon>Mortierellomycetes</taxon>
        <taxon>Mortierellales</taxon>
        <taxon>Mortierellaceae</taxon>
        <taxon>Dissophora</taxon>
    </lineage>
</organism>
<keyword evidence="11" id="KW-1185">Reference proteome</keyword>
<dbReference type="SUPFAM" id="SSF117289">
    <property type="entry name" value="Nucleoporin domain"/>
    <property type="match status" value="1"/>
</dbReference>
<evidence type="ECO:0000313" key="10">
    <source>
        <dbReference type="EMBL" id="KAG0310912.1"/>
    </source>
</evidence>
<dbReference type="EMBL" id="JAAAIP010000989">
    <property type="protein sequence ID" value="KAG0310912.1"/>
    <property type="molecule type" value="Genomic_DNA"/>
</dbReference>
<protein>
    <submittedName>
        <fullName evidence="10">Uncharacterized protein</fullName>
    </submittedName>
</protein>
<dbReference type="PANTHER" id="PTHR13257">
    <property type="entry name" value="NUCLEOPORIN NUP84-RELATED"/>
    <property type="match status" value="1"/>
</dbReference>
<dbReference type="InterPro" id="IPR019321">
    <property type="entry name" value="Nucleoporin_Nup88"/>
</dbReference>
<sequence length="898" mass="100087">MSTPNRPTWLNQLPDHSIFELDEQEYLEWTRTNHPSTTTAATTRTPHASSLAKYQFNSGHKESFGLEELKEEYQRASQGLSCMVIYGQDMYVAVGRQVRHTSLADLKKGVENHGRAAATEYIDKKHHKVLKIQDIDFDIRRLVINQDGKLLAIVGDEKIVIAALPKALRQDPKAVNCKAFPLGEYYHINKGPSKIVKVLWHPLSKGFTHVLVMTHDNLLRMYDVATDFEEPEQVFNFAPEGHTANSYGLDVDYAASFCFGSKHSEWGQLTVYNLSQSGDVFMMCPVMPGNCILDIPHLEAIRADLDQQTKQAGGSQRLQQVKREWLESVLESAQPHPFSDEVVMVENPLLKHVKVARQGPFLFQPAPIELEDDDNRAYDILSLETEAAEVLAMAYSSGRVDVCIAVERPSARWTVQQVRKKDSGSYGFDDTVEDEDEDDDYFPTISVYESIDLGLLRVFGTTNSTQGGGYGMAEQRLGIPNHPVLAADAMYGDTFYVYHEAGAHCISIVPWLEELTKIYDAASRGVVAGLDARVATFYNSKVKSSVSCIVNTRPTKASMAAPIVGCSVVTDTYLEYSLLLLTSSLQLIGQELTTRPRKMTVEDSTLTSQQSPTVVKKEDAHYQNSLPLPLFGSQDGLAALSRAPIQPKIVLPPGVGSAKIIVTEDNLRFLGEMVQGIRESLREVYIACDIAQQRLVAQEQEYKRQQQKVADAHERNKTVVAKKMQEQADRVDAQAVRQKKLMSRVDELMRKLMESKEPELSPAEKAWVVDVVKSEKRVKGYNERRHKVNTQYNILHRRLQELQGLTLSSSSSGASKRPGQSSAGNSEEGTSLSSSPGWQSVVQYQQQRHAARRYGTAQIATVESALGVEAQLLDTTMKMVAELASRLDVLDISSNATE</sequence>
<keyword evidence="8" id="KW-0175">Coiled coil</keyword>
<evidence type="ECO:0000256" key="6">
    <source>
        <dbReference type="ARBA" id="ARBA00023132"/>
    </source>
</evidence>
<proteinExistence type="predicted"/>
<dbReference type="InterPro" id="IPR037700">
    <property type="entry name" value="NUP88/NUP82"/>
</dbReference>
<gene>
    <name evidence="10" type="ORF">BGZ99_010466</name>
</gene>
<feature type="coiled-coil region" evidence="8">
    <location>
        <begin position="688"/>
        <end position="715"/>
    </location>
</feature>
<evidence type="ECO:0000256" key="7">
    <source>
        <dbReference type="ARBA" id="ARBA00023242"/>
    </source>
</evidence>
<dbReference type="PANTHER" id="PTHR13257:SF0">
    <property type="entry name" value="NUCLEAR PORE COMPLEX PROTEIN NUP88"/>
    <property type="match status" value="1"/>
</dbReference>
<dbReference type="AlphaFoldDB" id="A0A9P6R5U6"/>
<keyword evidence="2" id="KW-0813">Transport</keyword>
<evidence type="ECO:0000256" key="1">
    <source>
        <dbReference type="ARBA" id="ARBA00004567"/>
    </source>
</evidence>
<evidence type="ECO:0000313" key="11">
    <source>
        <dbReference type="Proteomes" id="UP000738325"/>
    </source>
</evidence>
<dbReference type="Pfam" id="PF10168">
    <property type="entry name" value="Nup88"/>
    <property type="match status" value="2"/>
</dbReference>
<keyword evidence="3" id="KW-0509">mRNA transport</keyword>
<evidence type="ECO:0000256" key="8">
    <source>
        <dbReference type="SAM" id="Coils"/>
    </source>
</evidence>
<evidence type="ECO:0000256" key="4">
    <source>
        <dbReference type="ARBA" id="ARBA00022927"/>
    </source>
</evidence>
<comment type="subcellular location">
    <subcellularLocation>
        <location evidence="1">Nucleus</location>
        <location evidence="1">Nuclear pore complex</location>
    </subcellularLocation>
</comment>
<keyword evidence="4" id="KW-0653">Protein transport</keyword>